<accession>A0ABD0MJQ9</accession>
<sequence length="50" mass="5563">KYQAFSNRTTSQQAVVTPTPLTSRFLSVMKLTDGSQKRAEAGDEVMMVKK</sequence>
<organism evidence="1 2">
    <name type="scientific">Cirrhinus mrigala</name>
    <name type="common">Mrigala</name>
    <dbReference type="NCBI Taxonomy" id="683832"/>
    <lineage>
        <taxon>Eukaryota</taxon>
        <taxon>Metazoa</taxon>
        <taxon>Chordata</taxon>
        <taxon>Craniata</taxon>
        <taxon>Vertebrata</taxon>
        <taxon>Euteleostomi</taxon>
        <taxon>Actinopterygii</taxon>
        <taxon>Neopterygii</taxon>
        <taxon>Teleostei</taxon>
        <taxon>Ostariophysi</taxon>
        <taxon>Cypriniformes</taxon>
        <taxon>Cyprinidae</taxon>
        <taxon>Labeoninae</taxon>
        <taxon>Labeonini</taxon>
        <taxon>Cirrhinus</taxon>
    </lineage>
</organism>
<gene>
    <name evidence="1" type="ORF">M9458_055586</name>
</gene>
<proteinExistence type="predicted"/>
<protein>
    <submittedName>
        <fullName evidence="1">Uncharacterized protein</fullName>
    </submittedName>
</protein>
<keyword evidence="2" id="KW-1185">Reference proteome</keyword>
<evidence type="ECO:0000313" key="2">
    <source>
        <dbReference type="Proteomes" id="UP001529510"/>
    </source>
</evidence>
<dbReference type="AlphaFoldDB" id="A0ABD0MJQ9"/>
<dbReference type="Proteomes" id="UP001529510">
    <property type="component" value="Unassembled WGS sequence"/>
</dbReference>
<feature type="non-terminal residue" evidence="1">
    <location>
        <position position="1"/>
    </location>
</feature>
<name>A0ABD0MJQ9_CIRMR</name>
<evidence type="ECO:0000313" key="1">
    <source>
        <dbReference type="EMBL" id="KAL0149154.1"/>
    </source>
</evidence>
<dbReference type="EMBL" id="JAMKFB020000531">
    <property type="protein sequence ID" value="KAL0149154.1"/>
    <property type="molecule type" value="Genomic_DNA"/>
</dbReference>
<feature type="non-terminal residue" evidence="1">
    <location>
        <position position="50"/>
    </location>
</feature>
<reference evidence="1 2" key="1">
    <citation type="submission" date="2024-05" db="EMBL/GenBank/DDBJ databases">
        <title>Genome sequencing and assembly of Indian major carp, Cirrhinus mrigala (Hamilton, 1822).</title>
        <authorList>
            <person name="Mohindra V."/>
            <person name="Chowdhury L.M."/>
            <person name="Lal K."/>
            <person name="Jena J.K."/>
        </authorList>
    </citation>
    <scope>NUCLEOTIDE SEQUENCE [LARGE SCALE GENOMIC DNA]</scope>
    <source>
        <strain evidence="1">CM1030</strain>
        <tissue evidence="1">Blood</tissue>
    </source>
</reference>
<comment type="caution">
    <text evidence="1">The sequence shown here is derived from an EMBL/GenBank/DDBJ whole genome shotgun (WGS) entry which is preliminary data.</text>
</comment>